<dbReference type="AlphaFoldDB" id="A8BNE2"/>
<dbReference type="Proteomes" id="UP000001548">
    <property type="component" value="Unassembled WGS sequence"/>
</dbReference>
<dbReference type="KEGG" id="gla:GL50803_0016613"/>
<name>A8BNE2_GIAIC</name>
<sequence length="953" mass="105873">MASLTEFLSNVTQNPDSLSSWEPLRSGSLEKLMSTNQHCGLIRTYLSIFPTDPEMGAIFIETLLAKKDPLLYAELCKVIQIAPTAIVFAPLIRHSFSKINATDTSRTGIPQVMSLAALAVLFAPYDPLGNIAWKVLCNVTYTNKEIDLSLLIMEFLSTIPLATIALPDLRLYSQLTNYCRIANIDSSQPEEGLRLYADDSSLPTIDAQGQPLDFIPTLNQLTRFCTIVKNYSLIVKFLLKRHVTMCNAMGVPSNIQQLAHGSSFSSKAPGRWPNNSIPGMNYVHTTSDKQKQLLANLLWNEVVDFEMKVSALLVNQAIISELEAARRVLFCLETVIQYQPSGITYFSLLSYILGLLRLGHESLAYDNNDTEGQCFTELVNLVSSDHWDEAELGALQGLVGGRPANLWHRLRRHLGEAVCALIPKAQQVISLKSQQGEPTPYGVFDFPGLLPTLSTEQGVDAGHMDHDSDDSDTYEHQESAQKDFDNVYRRSGCYVKKPTWTLSTLQRCQGIPLTDSIPEEFYSPHPCMQNNTISNLIVLILDFLAESNRVKTPLYTFLLRCLYAYAFTSLNFLACGAYIKHSLIAERVESNSTKFNTAAVVFGCCDSLLNSAVLYHYYNVINTSGTQVKDKDDGTGNTNQKSDTDAKDIVYDCVPIRAFTVFAIHVTDLAIKFCTINGVANDTILTFLRALFNQGTCFIPCTDHPPVLNLDFTPLLCEYIHQLYDLKHMQELTRLFGTDRKGSGDTIAKTSNHLYLQCPPLTLGSVQGLAALLSKTLSSLTSESASGFSARTSLYKPEIYTLFPLQEGNMRLSVEVCDTLDSILQRFSRELLFVQRSTANVFRSRAARSTDMLVKRIYVACGCYLLNDSEVGYYSNYVEKNDDIAVATLRHSIAIANKTRARQAAALGDAIDYGGLNTLYPLANLELKPLQEGAQPVVRVVSTKRPARSEGRH</sequence>
<dbReference type="VEuPathDB" id="GiardiaDB:GL50803_16613"/>
<dbReference type="OMA" id="YCRIANI"/>
<reference evidence="2 3" key="1">
    <citation type="journal article" date="2007" name="Science">
        <title>Genomic minimalism in the early diverging intestinal parasite Giardia lamblia.</title>
        <authorList>
            <person name="Morrison H.G."/>
            <person name="McArthur A.G."/>
            <person name="Gillin F.D."/>
            <person name="Aley S.B."/>
            <person name="Adam R.D."/>
            <person name="Olsen G.J."/>
            <person name="Best A.A."/>
            <person name="Cande W.Z."/>
            <person name="Chen F."/>
            <person name="Cipriano M.J."/>
            <person name="Davids B.J."/>
            <person name="Dawson S.C."/>
            <person name="Elmendorf H.G."/>
            <person name="Hehl A.B."/>
            <person name="Holder M.E."/>
            <person name="Huse S.M."/>
            <person name="Kim U.U."/>
            <person name="Lasek-Nesselquist E."/>
            <person name="Manning G."/>
            <person name="Nigam A."/>
            <person name="Nixon J.E."/>
            <person name="Palm D."/>
            <person name="Passamaneck N.E."/>
            <person name="Prabhu A."/>
            <person name="Reich C.I."/>
            <person name="Reiner D.S."/>
            <person name="Samuelson J."/>
            <person name="Svard S.G."/>
            <person name="Sogin M.L."/>
        </authorList>
    </citation>
    <scope>NUCLEOTIDE SEQUENCE [LARGE SCALE GENOMIC DNA]</scope>
    <source>
        <strain evidence="2 3">WB C6</strain>
    </source>
</reference>
<dbReference type="HOGENOM" id="CLU_309392_0_0_1"/>
<dbReference type="RefSeq" id="XP_001705895.1">
    <property type="nucleotide sequence ID" value="XM_001705843.1"/>
</dbReference>
<evidence type="ECO:0000256" key="1">
    <source>
        <dbReference type="SAM" id="MobiDB-lite"/>
    </source>
</evidence>
<gene>
    <name evidence="2" type="ORF">GL50803_0016613</name>
</gene>
<evidence type="ECO:0000313" key="2">
    <source>
        <dbReference type="EMBL" id="KAE8302537.1"/>
    </source>
</evidence>
<comment type="caution">
    <text evidence="2">The sequence shown here is derived from an EMBL/GenBank/DDBJ whole genome shotgun (WGS) entry which is preliminary data.</text>
</comment>
<organism evidence="2 3">
    <name type="scientific">Giardia intestinalis (strain ATCC 50803 / WB clone C6)</name>
    <name type="common">Giardia lamblia</name>
    <dbReference type="NCBI Taxonomy" id="184922"/>
    <lineage>
        <taxon>Eukaryota</taxon>
        <taxon>Metamonada</taxon>
        <taxon>Diplomonadida</taxon>
        <taxon>Hexamitidae</taxon>
        <taxon>Giardiinae</taxon>
        <taxon>Giardia</taxon>
    </lineage>
</organism>
<keyword evidence="3" id="KW-1185">Reference proteome</keyword>
<accession>A8BNE2</accession>
<protein>
    <submittedName>
        <fullName evidence="2">Uncharacterized protein</fullName>
    </submittedName>
</protein>
<dbReference type="GeneID" id="5698780"/>
<evidence type="ECO:0000313" key="3">
    <source>
        <dbReference type="Proteomes" id="UP000001548"/>
    </source>
</evidence>
<feature type="region of interest" description="Disordered" evidence="1">
    <location>
        <begin position="457"/>
        <end position="479"/>
    </location>
</feature>
<proteinExistence type="predicted"/>
<dbReference type="EMBL" id="AACB03000004">
    <property type="protein sequence ID" value="KAE8302537.1"/>
    <property type="molecule type" value="Genomic_DNA"/>
</dbReference>